<name>A0A7S6VZ92_9GAMM</name>
<evidence type="ECO:0000256" key="1">
    <source>
        <dbReference type="SAM" id="SignalP"/>
    </source>
</evidence>
<dbReference type="EMBL" id="CP048659">
    <property type="protein sequence ID" value="QOW47623.1"/>
    <property type="molecule type" value="Genomic_DNA"/>
</dbReference>
<keyword evidence="1" id="KW-0732">Signal</keyword>
<dbReference type="Proteomes" id="UP000593966">
    <property type="component" value="Chromosome"/>
</dbReference>
<accession>A0A7S6VZ92</accession>
<dbReference type="RefSeq" id="WP_180045526.1">
    <property type="nucleotide sequence ID" value="NZ_CP048659.1"/>
</dbReference>
<sequence>MKKILLAFGLFSLQHAYALPSTMTEEVYLKSFACGSDSCYLSMEIANVDNVDNVDNVHLSTFCGDRQYCTQYHQAYENMMQHLAEDEYQEYELNDRKARVNLKLVDNPYSGQKIYETQSIVYLKN</sequence>
<gene>
    <name evidence="2" type="ORF">G0028_18040</name>
</gene>
<keyword evidence="3" id="KW-1185">Reference proteome</keyword>
<organism evidence="2 3">
    <name type="scientific">Acinetobacter piscicola</name>
    <dbReference type="NCBI Taxonomy" id="2006115"/>
    <lineage>
        <taxon>Bacteria</taxon>
        <taxon>Pseudomonadati</taxon>
        <taxon>Pseudomonadota</taxon>
        <taxon>Gammaproteobacteria</taxon>
        <taxon>Moraxellales</taxon>
        <taxon>Moraxellaceae</taxon>
        <taxon>Acinetobacter</taxon>
    </lineage>
</organism>
<evidence type="ECO:0000313" key="2">
    <source>
        <dbReference type="EMBL" id="QOW47623.1"/>
    </source>
</evidence>
<dbReference type="AlphaFoldDB" id="A0A7S6VZ92"/>
<proteinExistence type="predicted"/>
<feature type="chain" id="PRO_5032418261" evidence="1">
    <location>
        <begin position="19"/>
        <end position="125"/>
    </location>
</feature>
<feature type="signal peptide" evidence="1">
    <location>
        <begin position="1"/>
        <end position="18"/>
    </location>
</feature>
<reference evidence="2 3" key="1">
    <citation type="submission" date="2020-02" db="EMBL/GenBank/DDBJ databases">
        <title>Tigecycline-resistant Acinetobacter species from pigs and migratory birds.</title>
        <authorList>
            <person name="Chen C."/>
            <person name="Sun J."/>
            <person name="Liao X.-P."/>
            <person name="Liu Y.-H."/>
        </authorList>
    </citation>
    <scope>NUCLEOTIDE SEQUENCE [LARGE SCALE GENOMIC DNA]</scope>
    <source>
        <strain evidence="2 3">YH12207_T</strain>
    </source>
</reference>
<evidence type="ECO:0000313" key="3">
    <source>
        <dbReference type="Proteomes" id="UP000593966"/>
    </source>
</evidence>
<protein>
    <submittedName>
        <fullName evidence="2">Uncharacterized protein</fullName>
    </submittedName>
</protein>